<dbReference type="Gene3D" id="3.30.2020.30">
    <property type="match status" value="1"/>
</dbReference>
<dbReference type="InterPro" id="IPR019591">
    <property type="entry name" value="Mrp/NBP35_ATP-bd"/>
</dbReference>
<keyword evidence="2" id="KW-0547">Nucleotide-binding</keyword>
<dbReference type="InterPro" id="IPR010376">
    <property type="entry name" value="GBBH-like_N"/>
</dbReference>
<keyword evidence="9" id="KW-1185">Reference proteome</keyword>
<reference evidence="8 9" key="1">
    <citation type="journal article" date="2023" name="Commun. Biol.">
        <title>Genome analysis of Parmales, the sister group of diatoms, reveals the evolutionary specialization of diatoms from phago-mixotrophs to photoautotrophs.</title>
        <authorList>
            <person name="Ban H."/>
            <person name="Sato S."/>
            <person name="Yoshikawa S."/>
            <person name="Yamada K."/>
            <person name="Nakamura Y."/>
            <person name="Ichinomiya M."/>
            <person name="Sato N."/>
            <person name="Blanc-Mathieu R."/>
            <person name="Endo H."/>
            <person name="Kuwata A."/>
            <person name="Ogata H."/>
        </authorList>
    </citation>
    <scope>NUCLEOTIDE SEQUENCE [LARGE SCALE GENOMIC DNA]</scope>
</reference>
<dbReference type="PANTHER" id="PTHR42961:SF2">
    <property type="entry name" value="IRON-SULFUR PROTEIN NUBPL"/>
    <property type="match status" value="1"/>
</dbReference>
<keyword evidence="1" id="KW-0479">Metal-binding</keyword>
<dbReference type="InterPro" id="IPR044304">
    <property type="entry name" value="NUBPL-like"/>
</dbReference>
<dbReference type="InterPro" id="IPR033756">
    <property type="entry name" value="YlxH/NBP35"/>
</dbReference>
<dbReference type="Pfam" id="PF10609">
    <property type="entry name" value="ParA"/>
    <property type="match status" value="1"/>
</dbReference>
<organism evidence="8 9">
    <name type="scientific">Tetraparma gracilis</name>
    <dbReference type="NCBI Taxonomy" id="2962635"/>
    <lineage>
        <taxon>Eukaryota</taxon>
        <taxon>Sar</taxon>
        <taxon>Stramenopiles</taxon>
        <taxon>Ochrophyta</taxon>
        <taxon>Bolidophyceae</taxon>
        <taxon>Parmales</taxon>
        <taxon>Triparmaceae</taxon>
        <taxon>Tetraparma</taxon>
    </lineage>
</organism>
<dbReference type="InterPro" id="IPR038492">
    <property type="entry name" value="GBBH-like_N_sf"/>
</dbReference>
<dbReference type="Pfam" id="PF06155">
    <property type="entry name" value="GBBH-like_N"/>
    <property type="match status" value="1"/>
</dbReference>
<dbReference type="Gene3D" id="3.40.50.300">
    <property type="entry name" value="P-loop containing nucleotide triphosphate hydrolases"/>
    <property type="match status" value="1"/>
</dbReference>
<dbReference type="InterPro" id="IPR027417">
    <property type="entry name" value="P-loop_NTPase"/>
</dbReference>
<evidence type="ECO:0000256" key="6">
    <source>
        <dbReference type="ARBA" id="ARBA00024036"/>
    </source>
</evidence>
<comment type="similarity">
    <text evidence="6">Belongs to the Mrp/NBP35 ATP-binding proteins family.</text>
</comment>
<gene>
    <name evidence="8" type="ORF">TeGR_g11735</name>
</gene>
<keyword evidence="5" id="KW-0411">Iron-sulfur</keyword>
<proteinExistence type="inferred from homology"/>
<accession>A0ABQ6MJ46</accession>
<dbReference type="Proteomes" id="UP001165060">
    <property type="component" value="Unassembled WGS sequence"/>
</dbReference>
<name>A0ABQ6MJ46_9STRA</name>
<evidence type="ECO:0000256" key="3">
    <source>
        <dbReference type="ARBA" id="ARBA00022840"/>
    </source>
</evidence>
<protein>
    <recommendedName>
        <fullName evidence="7">Gamma-butyrobetaine hydroxylase-like N-terminal domain-containing protein</fullName>
    </recommendedName>
</protein>
<keyword evidence="3" id="KW-0067">ATP-binding</keyword>
<sequence length="448" mass="48107">MMQQPPPPSLLPPPPSDLSSYCFASPSTRIRHIIAVSSCKGGVGKSTISANLAFSLSSGSEEGPRVGVLDADVFGPSLPLLVAPDADLVTFVGRQIRPLERGGLPPARRPVKLQSFGYVNEGAATMRGPMVNQLLKQFLDLTAWGELEYLVVDLPPGTGDVQLTLCQELRFRMAVVVATPSRLAWEDVRKGIDMFEGVGVPCRAVVENMAFVQEDDTNWGEWGDGGEVLDEELRGRVLREWGEGGGDEAVAGRVLDLAGELLRDRSEAAPPRPSPFGLPGQNSAELAEKYGIDATFSLPIYKPLADSADTGTPFVLSHPESAAAAVFRDLADTVEEEAERLRTEGVKGELTLSAGAAGSDVRVSDAAGSELGVLPARELRLACGCASCKEEFTGRKLLDEGAVPEDVRPQSLRREGNYAVQVVWDDGHRSLYPYGQIRELLEEAARQT</sequence>
<evidence type="ECO:0000313" key="8">
    <source>
        <dbReference type="EMBL" id="GMI26845.1"/>
    </source>
</evidence>
<dbReference type="SUPFAM" id="SSF52540">
    <property type="entry name" value="P-loop containing nucleoside triphosphate hydrolases"/>
    <property type="match status" value="1"/>
</dbReference>
<evidence type="ECO:0000313" key="9">
    <source>
        <dbReference type="Proteomes" id="UP001165060"/>
    </source>
</evidence>
<feature type="domain" description="Gamma-butyrobetaine hydroxylase-like N-terminal" evidence="7">
    <location>
        <begin position="373"/>
        <end position="435"/>
    </location>
</feature>
<dbReference type="HAMAP" id="MF_02040">
    <property type="entry name" value="Mrp_NBP35"/>
    <property type="match status" value="1"/>
</dbReference>
<evidence type="ECO:0000256" key="1">
    <source>
        <dbReference type="ARBA" id="ARBA00022723"/>
    </source>
</evidence>
<evidence type="ECO:0000259" key="7">
    <source>
        <dbReference type="Pfam" id="PF06155"/>
    </source>
</evidence>
<comment type="caution">
    <text evidence="8">The sequence shown here is derived from an EMBL/GenBank/DDBJ whole genome shotgun (WGS) entry which is preliminary data.</text>
</comment>
<evidence type="ECO:0000256" key="4">
    <source>
        <dbReference type="ARBA" id="ARBA00023004"/>
    </source>
</evidence>
<dbReference type="EMBL" id="BRYB01000278">
    <property type="protein sequence ID" value="GMI26845.1"/>
    <property type="molecule type" value="Genomic_DNA"/>
</dbReference>
<dbReference type="PANTHER" id="PTHR42961">
    <property type="entry name" value="IRON-SULFUR PROTEIN NUBPL"/>
    <property type="match status" value="1"/>
</dbReference>
<evidence type="ECO:0000256" key="2">
    <source>
        <dbReference type="ARBA" id="ARBA00022741"/>
    </source>
</evidence>
<dbReference type="CDD" id="cd02037">
    <property type="entry name" value="Mrp_NBP35"/>
    <property type="match status" value="1"/>
</dbReference>
<evidence type="ECO:0000256" key="5">
    <source>
        <dbReference type="ARBA" id="ARBA00023014"/>
    </source>
</evidence>
<keyword evidence="4" id="KW-0408">Iron</keyword>